<evidence type="ECO:0000313" key="3">
    <source>
        <dbReference type="EMBL" id="MVN22723.1"/>
    </source>
</evidence>
<keyword evidence="1" id="KW-0472">Membrane</keyword>
<dbReference type="AlphaFoldDB" id="A0A7K1SZJ6"/>
<dbReference type="PANTHER" id="PTHR14969:SF13">
    <property type="entry name" value="AT30094P"/>
    <property type="match status" value="1"/>
</dbReference>
<keyword evidence="1" id="KW-1133">Transmembrane helix</keyword>
<dbReference type="InterPro" id="IPR000326">
    <property type="entry name" value="PAP2/HPO"/>
</dbReference>
<reference evidence="3 4" key="1">
    <citation type="submission" date="2019-12" db="EMBL/GenBank/DDBJ databases">
        <title>Mucilaginibacter sp. HMF7410 genome sequencing and assembly.</title>
        <authorList>
            <person name="Kang H."/>
            <person name="Cha I."/>
            <person name="Kim H."/>
            <person name="Joh K."/>
        </authorList>
    </citation>
    <scope>NUCLEOTIDE SEQUENCE [LARGE SCALE GENOMIC DNA]</scope>
    <source>
        <strain evidence="3 4">HMF7410</strain>
    </source>
</reference>
<dbReference type="RefSeq" id="WP_157568267.1">
    <property type="nucleotide sequence ID" value="NZ_WPIK01000013.1"/>
</dbReference>
<protein>
    <submittedName>
        <fullName evidence="3">Phosphatase PAP2 family protein</fullName>
    </submittedName>
</protein>
<dbReference type="Proteomes" id="UP000462014">
    <property type="component" value="Unassembled WGS sequence"/>
</dbReference>
<keyword evidence="1" id="KW-0812">Transmembrane</keyword>
<sequence>MPEFFMQFDQHWFHLINHEWSNPFLDWLMPVLRNPKTWVPLYLFILCFSIYRYRKISILIIALLLASVGTADFICVRVIKAYVKRVRPCNDKQFEPTVVSRVPCGTGLSFPSAHASDHFAIAIFTAMAFKRNWRRIWFAAIFWAAFICYAQVYVGVHYPIDVLTGAAFGALVGWLFGFVYNRLYLKYS</sequence>
<dbReference type="EMBL" id="WPIK01000013">
    <property type="protein sequence ID" value="MVN22723.1"/>
    <property type="molecule type" value="Genomic_DNA"/>
</dbReference>
<evidence type="ECO:0000256" key="1">
    <source>
        <dbReference type="SAM" id="Phobius"/>
    </source>
</evidence>
<dbReference type="InterPro" id="IPR036938">
    <property type="entry name" value="PAP2/HPO_sf"/>
</dbReference>
<accession>A0A7K1SZJ6</accession>
<evidence type="ECO:0000259" key="2">
    <source>
        <dbReference type="SMART" id="SM00014"/>
    </source>
</evidence>
<evidence type="ECO:0000313" key="4">
    <source>
        <dbReference type="Proteomes" id="UP000462014"/>
    </source>
</evidence>
<proteinExistence type="predicted"/>
<name>A0A7K1SZJ6_9SPHI</name>
<comment type="caution">
    <text evidence="3">The sequence shown here is derived from an EMBL/GenBank/DDBJ whole genome shotgun (WGS) entry which is preliminary data.</text>
</comment>
<feature type="transmembrane region" description="Helical" evidence="1">
    <location>
        <begin position="162"/>
        <end position="180"/>
    </location>
</feature>
<dbReference type="SMART" id="SM00014">
    <property type="entry name" value="acidPPc"/>
    <property type="match status" value="1"/>
</dbReference>
<feature type="domain" description="Phosphatidic acid phosphatase type 2/haloperoxidase" evidence="2">
    <location>
        <begin position="58"/>
        <end position="177"/>
    </location>
</feature>
<dbReference type="PANTHER" id="PTHR14969">
    <property type="entry name" value="SPHINGOSINE-1-PHOSPHATE PHOSPHOHYDROLASE"/>
    <property type="match status" value="1"/>
</dbReference>
<dbReference type="Pfam" id="PF01569">
    <property type="entry name" value="PAP2"/>
    <property type="match status" value="1"/>
</dbReference>
<dbReference type="SUPFAM" id="SSF48317">
    <property type="entry name" value="Acid phosphatase/Vanadium-dependent haloperoxidase"/>
    <property type="match status" value="1"/>
</dbReference>
<feature type="transmembrane region" description="Helical" evidence="1">
    <location>
        <begin position="59"/>
        <end position="79"/>
    </location>
</feature>
<keyword evidence="4" id="KW-1185">Reference proteome</keyword>
<gene>
    <name evidence="3" type="ORF">GO621_14425</name>
</gene>
<feature type="transmembrane region" description="Helical" evidence="1">
    <location>
        <begin position="136"/>
        <end position="156"/>
    </location>
</feature>
<dbReference type="Gene3D" id="1.20.144.10">
    <property type="entry name" value="Phosphatidic acid phosphatase type 2/haloperoxidase"/>
    <property type="match status" value="2"/>
</dbReference>
<organism evidence="3 4">
    <name type="scientific">Mucilaginibacter arboris</name>
    <dbReference type="NCBI Taxonomy" id="2682090"/>
    <lineage>
        <taxon>Bacteria</taxon>
        <taxon>Pseudomonadati</taxon>
        <taxon>Bacteroidota</taxon>
        <taxon>Sphingobacteriia</taxon>
        <taxon>Sphingobacteriales</taxon>
        <taxon>Sphingobacteriaceae</taxon>
        <taxon>Mucilaginibacter</taxon>
    </lineage>
</organism>